<comment type="caution">
    <text evidence="1">The sequence shown here is derived from an EMBL/GenBank/DDBJ whole genome shotgun (WGS) entry which is preliminary data.</text>
</comment>
<dbReference type="SUPFAM" id="SSF47598">
    <property type="entry name" value="Ribbon-helix-helix"/>
    <property type="match status" value="1"/>
</dbReference>
<evidence type="ECO:0000313" key="2">
    <source>
        <dbReference type="Proteomes" id="UP001597314"/>
    </source>
</evidence>
<dbReference type="RefSeq" id="WP_378479046.1">
    <property type="nucleotide sequence ID" value="NZ_JBHUIW010000021.1"/>
</dbReference>
<keyword evidence="2" id="KW-1185">Reference proteome</keyword>
<dbReference type="EMBL" id="JBHUIW010000021">
    <property type="protein sequence ID" value="MFD2183897.1"/>
    <property type="molecule type" value="Genomic_DNA"/>
</dbReference>
<name>A0ABW5AN87_9BRAD</name>
<reference evidence="2" key="1">
    <citation type="journal article" date="2019" name="Int. J. Syst. Evol. Microbiol.">
        <title>The Global Catalogue of Microorganisms (GCM) 10K type strain sequencing project: providing services to taxonomists for standard genome sequencing and annotation.</title>
        <authorList>
            <consortium name="The Broad Institute Genomics Platform"/>
            <consortium name="The Broad Institute Genome Sequencing Center for Infectious Disease"/>
            <person name="Wu L."/>
            <person name="Ma J."/>
        </authorList>
    </citation>
    <scope>NUCLEOTIDE SEQUENCE [LARGE SCALE GENOMIC DNA]</scope>
    <source>
        <strain evidence="2">CGMCC 1.6774</strain>
    </source>
</reference>
<protein>
    <submittedName>
        <fullName evidence="1">Type II toxin-antitoxin system ParD family antitoxin</fullName>
    </submittedName>
</protein>
<dbReference type="Gene3D" id="6.10.10.120">
    <property type="entry name" value="Antitoxin ParD1-like"/>
    <property type="match status" value="1"/>
</dbReference>
<proteinExistence type="predicted"/>
<accession>A0ABW5AN87</accession>
<sequence length="43" mass="4761">MKPAGQMTLTLTAELEQFVRDEVRRGAFASSSEYIRELSASAI</sequence>
<dbReference type="Proteomes" id="UP001597314">
    <property type="component" value="Unassembled WGS sequence"/>
</dbReference>
<organism evidence="1 2">
    <name type="scientific">Rhodoplanes azumiensis</name>
    <dbReference type="NCBI Taxonomy" id="1897628"/>
    <lineage>
        <taxon>Bacteria</taxon>
        <taxon>Pseudomonadati</taxon>
        <taxon>Pseudomonadota</taxon>
        <taxon>Alphaproteobacteria</taxon>
        <taxon>Hyphomicrobiales</taxon>
        <taxon>Nitrobacteraceae</taxon>
        <taxon>Rhodoplanes</taxon>
    </lineage>
</organism>
<gene>
    <name evidence="1" type="ORF">ACFSOX_17210</name>
</gene>
<evidence type="ECO:0000313" key="1">
    <source>
        <dbReference type="EMBL" id="MFD2183897.1"/>
    </source>
</evidence>
<dbReference type="InterPro" id="IPR010985">
    <property type="entry name" value="Ribbon_hlx_hlx"/>
</dbReference>
<dbReference type="InterPro" id="IPR038296">
    <property type="entry name" value="ParD_sf"/>
</dbReference>